<gene>
    <name evidence="9" type="ORF">GCM10007147_24470</name>
</gene>
<dbReference type="PIRSF" id="PIRSF038471">
    <property type="entry name" value="MreC"/>
    <property type="match status" value="1"/>
</dbReference>
<dbReference type="InterPro" id="IPR042177">
    <property type="entry name" value="Cell/Rod_1"/>
</dbReference>
<sequence>MFRDSPRSRLILLALVAAAVVLLVLDGRAGTDPVTGTARAGAELAFAPIAGGVSRVTEPVATAYEAVRQGPEAAERIAELEEANAELESELRSAELDQGRAEQLDDLLHLSGLGGYEIVPARAVTHVTAQGYEHTATLDVGTASGVEKDMTVVNGQGLVGKVVQAGKRTSTVQLATDHDSSVGARLEGSGKIGVAGGAQVPGGPEADLTYELFDMEARIEPGDRIVTLGSHEGVPFVPGVPVGTVEEVHVSPGALSRVAAVEPAVDHASLDTVGVVVGGPEDDPRDSLLPPEPDPEGDR</sequence>
<dbReference type="InterPro" id="IPR055342">
    <property type="entry name" value="MreC_beta-barrel_core"/>
</dbReference>
<dbReference type="EMBL" id="BMXL01000011">
    <property type="protein sequence ID" value="GHD26475.1"/>
    <property type="molecule type" value="Genomic_DNA"/>
</dbReference>
<keyword evidence="3 5" id="KW-0133">Cell shape</keyword>
<feature type="region of interest" description="Disordered" evidence="7">
    <location>
        <begin position="274"/>
        <end position="299"/>
    </location>
</feature>
<proteinExistence type="inferred from homology"/>
<comment type="function">
    <text evidence="5">Involved in formation and maintenance of cell shape.</text>
</comment>
<dbReference type="PANTHER" id="PTHR34138:SF1">
    <property type="entry name" value="CELL SHAPE-DETERMINING PROTEIN MREC"/>
    <property type="match status" value="1"/>
</dbReference>
<evidence type="ECO:0000256" key="3">
    <source>
        <dbReference type="ARBA" id="ARBA00022960"/>
    </source>
</evidence>
<dbReference type="GO" id="GO:0005886">
    <property type="term" value="C:plasma membrane"/>
    <property type="evidence" value="ECO:0007669"/>
    <property type="project" value="TreeGrafter"/>
</dbReference>
<evidence type="ECO:0000256" key="5">
    <source>
        <dbReference type="PIRNR" id="PIRNR038471"/>
    </source>
</evidence>
<protein>
    <recommendedName>
        <fullName evidence="2 5">Cell shape-determining protein MreC</fullName>
    </recommendedName>
    <alternativeName>
        <fullName evidence="4 5">Cell shape protein MreC</fullName>
    </alternativeName>
</protein>
<name>A0A918XD08_9ACTN</name>
<dbReference type="Gene3D" id="2.40.10.340">
    <property type="entry name" value="Rod shape-determining protein MreC, domain 1"/>
    <property type="match status" value="1"/>
</dbReference>
<dbReference type="Pfam" id="PF04085">
    <property type="entry name" value="MreC"/>
    <property type="match status" value="1"/>
</dbReference>
<evidence type="ECO:0000256" key="6">
    <source>
        <dbReference type="SAM" id="Coils"/>
    </source>
</evidence>
<reference evidence="9 10" key="1">
    <citation type="journal article" date="2014" name="Int. J. Syst. Evol. Microbiol.">
        <title>Complete genome sequence of Corynebacterium casei LMG S-19264T (=DSM 44701T), isolated from a smear-ripened cheese.</title>
        <authorList>
            <consortium name="US DOE Joint Genome Institute (JGI-PGF)"/>
            <person name="Walter F."/>
            <person name="Albersmeier A."/>
            <person name="Kalinowski J."/>
            <person name="Ruckert C."/>
        </authorList>
    </citation>
    <scope>NUCLEOTIDE SEQUENCE [LARGE SCALE GENOMIC DNA]</scope>
    <source>
        <strain evidence="9 10">KCTC 19473</strain>
    </source>
</reference>
<evidence type="ECO:0000256" key="1">
    <source>
        <dbReference type="ARBA" id="ARBA00009369"/>
    </source>
</evidence>
<dbReference type="GO" id="GO:0008360">
    <property type="term" value="P:regulation of cell shape"/>
    <property type="evidence" value="ECO:0007669"/>
    <property type="project" value="UniProtKB-KW"/>
</dbReference>
<organism evidence="9 10">
    <name type="scientific">Nocardiopsis kunsanensis</name>
    <dbReference type="NCBI Taxonomy" id="141693"/>
    <lineage>
        <taxon>Bacteria</taxon>
        <taxon>Bacillati</taxon>
        <taxon>Actinomycetota</taxon>
        <taxon>Actinomycetes</taxon>
        <taxon>Streptosporangiales</taxon>
        <taxon>Nocardiopsidaceae</taxon>
        <taxon>Nocardiopsis</taxon>
    </lineage>
</organism>
<dbReference type="InterPro" id="IPR007221">
    <property type="entry name" value="MreC"/>
</dbReference>
<keyword evidence="10" id="KW-1185">Reference proteome</keyword>
<evidence type="ECO:0000259" key="8">
    <source>
        <dbReference type="Pfam" id="PF04085"/>
    </source>
</evidence>
<dbReference type="RefSeq" id="WP_193517982.1">
    <property type="nucleotide sequence ID" value="NZ_BMXL01000011.1"/>
</dbReference>
<comment type="similarity">
    <text evidence="1 5">Belongs to the MreC family.</text>
</comment>
<dbReference type="Gene3D" id="2.40.10.350">
    <property type="entry name" value="Rod shape-determining protein MreC, domain 2"/>
    <property type="match status" value="1"/>
</dbReference>
<evidence type="ECO:0000313" key="9">
    <source>
        <dbReference type="EMBL" id="GHD26475.1"/>
    </source>
</evidence>
<accession>A0A918XD08</accession>
<dbReference type="Proteomes" id="UP000654947">
    <property type="component" value="Unassembled WGS sequence"/>
</dbReference>
<dbReference type="InterPro" id="IPR042175">
    <property type="entry name" value="Cell/Rod_MreC_2"/>
</dbReference>
<dbReference type="AlphaFoldDB" id="A0A918XD08"/>
<evidence type="ECO:0000313" key="10">
    <source>
        <dbReference type="Proteomes" id="UP000654947"/>
    </source>
</evidence>
<evidence type="ECO:0000256" key="4">
    <source>
        <dbReference type="ARBA" id="ARBA00032089"/>
    </source>
</evidence>
<evidence type="ECO:0000256" key="2">
    <source>
        <dbReference type="ARBA" id="ARBA00013855"/>
    </source>
</evidence>
<comment type="caution">
    <text evidence="9">The sequence shown here is derived from an EMBL/GenBank/DDBJ whole genome shotgun (WGS) entry which is preliminary data.</text>
</comment>
<feature type="domain" description="Rod shape-determining protein MreC beta-barrel core" evidence="8">
    <location>
        <begin position="125"/>
        <end position="276"/>
    </location>
</feature>
<keyword evidence="6" id="KW-0175">Coiled coil</keyword>
<feature type="coiled-coil region" evidence="6">
    <location>
        <begin position="70"/>
        <end position="104"/>
    </location>
</feature>
<dbReference type="PANTHER" id="PTHR34138">
    <property type="entry name" value="CELL SHAPE-DETERMINING PROTEIN MREC"/>
    <property type="match status" value="1"/>
</dbReference>
<evidence type="ECO:0000256" key="7">
    <source>
        <dbReference type="SAM" id="MobiDB-lite"/>
    </source>
</evidence>